<gene>
    <name evidence="3" type="ORF">QW060_15645</name>
</gene>
<dbReference type="RefSeq" id="WP_290364396.1">
    <property type="nucleotide sequence ID" value="NZ_JAUFQU010000001.1"/>
</dbReference>
<dbReference type="Pfam" id="PF13584">
    <property type="entry name" value="BatD"/>
    <property type="match status" value="1"/>
</dbReference>
<dbReference type="EMBL" id="JAUFQU010000001">
    <property type="protein sequence ID" value="MDN3708535.1"/>
    <property type="molecule type" value="Genomic_DNA"/>
</dbReference>
<reference evidence="4" key="1">
    <citation type="journal article" date="2019" name="Int. J. Syst. Evol. Microbiol.">
        <title>The Global Catalogue of Microorganisms (GCM) 10K type strain sequencing project: providing services to taxonomists for standard genome sequencing and annotation.</title>
        <authorList>
            <consortium name="The Broad Institute Genomics Platform"/>
            <consortium name="The Broad Institute Genome Sequencing Center for Infectious Disease"/>
            <person name="Wu L."/>
            <person name="Ma J."/>
        </authorList>
    </citation>
    <scope>NUCLEOTIDE SEQUENCE [LARGE SCALE GENOMIC DNA]</scope>
    <source>
        <strain evidence="4">CECT 7184</strain>
    </source>
</reference>
<proteinExistence type="predicted"/>
<evidence type="ECO:0000313" key="3">
    <source>
        <dbReference type="EMBL" id="MDN3708535.1"/>
    </source>
</evidence>
<keyword evidence="4" id="KW-1185">Reference proteome</keyword>
<keyword evidence="1" id="KW-0812">Transmembrane</keyword>
<dbReference type="InterPro" id="IPR025738">
    <property type="entry name" value="BatD"/>
</dbReference>
<evidence type="ECO:0000256" key="2">
    <source>
        <dbReference type="SAM" id="SignalP"/>
    </source>
</evidence>
<keyword evidence="1" id="KW-1133">Transmembrane helix</keyword>
<sequence length="535" mass="60977">MKSNFLYVVLFLGFTLSLSAQNPVTSSVDSTKIKIGSAFDLTIKTQTSEGDKVVFPDVKNIGPFEVIESSAIDTVLENRKMELIKKYTLTQFDSGKYTVPRLSILVNGKNYQTNLFDVEVTNVKVDTLKQKMYDIKSNMGSTTDTSSLIYYIIVLILCIVVGFAVYWFIKKQQSKNLTEDDLFKTPLERVSKKLQLLDGKRLIMNGDIKSYYSEITDITREYIEEVFEIPAKESTTSDLIKLLLQAVKTKKIKLSKEIIHDLKRVLETADLVKFAKSEPSYNEIENDRKKTETISISIDKALPKFAEEQSERVRLRERRYRKRKQMRTWIPIGVSALLLLITGGVYLFNSVKDGLEIDFFQSNKRLLKGEWVSSEYGFPGIVIETPEVLNRLELPNTTKKNKEENTAQFVYANAKTNLSITVHTTATQTDENTNAEDLMNQKLKMTEQILNAKDFKSDSEKFTLEGINGVRSSGTFEAVNPLSGKNELMQFEMYLFIQKNGIQEVAIMYNQGDEYGAKIAQRIVESIQLSVQTNE</sequence>
<feature type="signal peptide" evidence="2">
    <location>
        <begin position="1"/>
        <end position="20"/>
    </location>
</feature>
<evidence type="ECO:0000256" key="1">
    <source>
        <dbReference type="SAM" id="Phobius"/>
    </source>
</evidence>
<evidence type="ECO:0000313" key="4">
    <source>
        <dbReference type="Proteomes" id="UP001242368"/>
    </source>
</evidence>
<organism evidence="3 4">
    <name type="scientific">Paenimyroides ceti</name>
    <dbReference type="NCBI Taxonomy" id="395087"/>
    <lineage>
        <taxon>Bacteria</taxon>
        <taxon>Pseudomonadati</taxon>
        <taxon>Bacteroidota</taxon>
        <taxon>Flavobacteriia</taxon>
        <taxon>Flavobacteriales</taxon>
        <taxon>Flavobacteriaceae</taxon>
        <taxon>Paenimyroides</taxon>
    </lineage>
</organism>
<name>A0ABT8CZB6_9FLAO</name>
<keyword evidence="2" id="KW-0732">Signal</keyword>
<comment type="caution">
    <text evidence="3">The sequence shown here is derived from an EMBL/GenBank/DDBJ whole genome shotgun (WGS) entry which is preliminary data.</text>
</comment>
<feature type="chain" id="PRO_5045841575" evidence="2">
    <location>
        <begin position="21"/>
        <end position="535"/>
    </location>
</feature>
<dbReference type="Proteomes" id="UP001242368">
    <property type="component" value="Unassembled WGS sequence"/>
</dbReference>
<keyword evidence="1" id="KW-0472">Membrane</keyword>
<feature type="transmembrane region" description="Helical" evidence="1">
    <location>
        <begin position="148"/>
        <end position="169"/>
    </location>
</feature>
<protein>
    <submittedName>
        <fullName evidence="3">BatD family protein</fullName>
    </submittedName>
</protein>
<feature type="transmembrane region" description="Helical" evidence="1">
    <location>
        <begin position="328"/>
        <end position="348"/>
    </location>
</feature>
<accession>A0ABT8CZB6</accession>